<evidence type="ECO:0000313" key="3">
    <source>
        <dbReference type="Proteomes" id="UP000193685"/>
    </source>
</evidence>
<protein>
    <submittedName>
        <fullName evidence="2">Uncharacterized protein</fullName>
    </submittedName>
</protein>
<gene>
    <name evidence="2" type="ORF">BCR37DRAFT_392561</name>
</gene>
<comment type="caution">
    <text evidence="2">The sequence shown here is derived from an EMBL/GenBank/DDBJ whole genome shotgun (WGS) entry which is preliminary data.</text>
</comment>
<proteinExistence type="predicted"/>
<dbReference type="EMBL" id="MCFI01000008">
    <property type="protein sequence ID" value="ORY83219.1"/>
    <property type="molecule type" value="Genomic_DNA"/>
</dbReference>
<feature type="region of interest" description="Disordered" evidence="1">
    <location>
        <begin position="137"/>
        <end position="194"/>
    </location>
</feature>
<keyword evidence="3" id="KW-1185">Reference proteome</keyword>
<feature type="compositionally biased region" description="Polar residues" evidence="1">
    <location>
        <begin position="214"/>
        <end position="225"/>
    </location>
</feature>
<sequence length="313" mass="33931">MGAFSFYHSSQMSHLMRRGSLTRANSIYGFIRSRQNSPGDLMFEVQGGDIQPLEDASPTAGLSPASASMRRCITSGSDLSASPTRGIFQEFPASPSTLNFGETRRNSIGAAAMLFIPRYNPERPDEYKRAHQHIFGGRASQFSPPDRPPPSPPATRTGRSPRREPMPRHLSATSQPDWVSSLSSPPALEEVKTPETDVPLSAWLQAEPIQWNNTALGGPLSSTVITRSPSPLKPSKRRPRPTPLCLASSSFIEIEKRSASMSSGSSAMYTQSSAVGSSTSESLYAQRSPMSPLAKRSFVARSGSAPLQYETKI</sequence>
<evidence type="ECO:0000313" key="2">
    <source>
        <dbReference type="EMBL" id="ORY83219.1"/>
    </source>
</evidence>
<dbReference type="Proteomes" id="UP000193685">
    <property type="component" value="Unassembled WGS sequence"/>
</dbReference>
<organism evidence="2 3">
    <name type="scientific">Protomyces lactucae-debilis</name>
    <dbReference type="NCBI Taxonomy" id="2754530"/>
    <lineage>
        <taxon>Eukaryota</taxon>
        <taxon>Fungi</taxon>
        <taxon>Dikarya</taxon>
        <taxon>Ascomycota</taxon>
        <taxon>Taphrinomycotina</taxon>
        <taxon>Taphrinomycetes</taxon>
        <taxon>Taphrinales</taxon>
        <taxon>Protomycetaceae</taxon>
        <taxon>Protomyces</taxon>
    </lineage>
</organism>
<name>A0A1Y2FH14_PROLT</name>
<dbReference type="RefSeq" id="XP_040725800.1">
    <property type="nucleotide sequence ID" value="XM_040871174.1"/>
</dbReference>
<reference evidence="2 3" key="1">
    <citation type="submission" date="2016-07" db="EMBL/GenBank/DDBJ databases">
        <title>Pervasive Adenine N6-methylation of Active Genes in Fungi.</title>
        <authorList>
            <consortium name="DOE Joint Genome Institute"/>
            <person name="Mondo S.J."/>
            <person name="Dannebaum R.O."/>
            <person name="Kuo R.C."/>
            <person name="Labutti K."/>
            <person name="Haridas S."/>
            <person name="Kuo A."/>
            <person name="Salamov A."/>
            <person name="Ahrendt S.R."/>
            <person name="Lipzen A."/>
            <person name="Sullivan W."/>
            <person name="Andreopoulos W.B."/>
            <person name="Clum A."/>
            <person name="Lindquist E."/>
            <person name="Daum C."/>
            <person name="Ramamoorthy G.K."/>
            <person name="Gryganskyi A."/>
            <person name="Culley D."/>
            <person name="Magnuson J.K."/>
            <person name="James T.Y."/>
            <person name="O'Malley M.A."/>
            <person name="Stajich J.E."/>
            <person name="Spatafora J.W."/>
            <person name="Visel A."/>
            <person name="Grigoriev I.V."/>
        </authorList>
    </citation>
    <scope>NUCLEOTIDE SEQUENCE [LARGE SCALE GENOMIC DNA]</scope>
    <source>
        <strain evidence="2 3">12-1054</strain>
    </source>
</reference>
<feature type="compositionally biased region" description="Polar residues" evidence="1">
    <location>
        <begin position="171"/>
        <end position="184"/>
    </location>
</feature>
<feature type="region of interest" description="Disordered" evidence="1">
    <location>
        <begin position="214"/>
        <end position="244"/>
    </location>
</feature>
<dbReference type="GeneID" id="63787773"/>
<dbReference type="AlphaFoldDB" id="A0A1Y2FH14"/>
<accession>A0A1Y2FH14</accession>
<evidence type="ECO:0000256" key="1">
    <source>
        <dbReference type="SAM" id="MobiDB-lite"/>
    </source>
</evidence>